<dbReference type="PANTHER" id="PTHR43865">
    <property type="entry name" value="RUBRERYTHRIN-RELATED"/>
    <property type="match status" value="1"/>
</dbReference>
<evidence type="ECO:0000256" key="1">
    <source>
        <dbReference type="ARBA" id="ARBA00001965"/>
    </source>
</evidence>
<dbReference type="InterPro" id="IPR009040">
    <property type="entry name" value="Ferritin-like_diiron"/>
</dbReference>
<keyword evidence="4" id="KW-0249">Electron transport</keyword>
<dbReference type="Pfam" id="PF21349">
    <property type="entry name" value="RUBY_RBDX"/>
    <property type="match status" value="1"/>
</dbReference>
<dbReference type="CDD" id="cd00729">
    <property type="entry name" value="rubredoxin_SM"/>
    <property type="match status" value="1"/>
</dbReference>
<proteinExistence type="predicted"/>
<keyword evidence="5" id="KW-0408">Iron</keyword>
<dbReference type="InterPro" id="IPR024934">
    <property type="entry name" value="Rubredoxin-like_dom"/>
</dbReference>
<evidence type="ECO:0000256" key="5">
    <source>
        <dbReference type="ARBA" id="ARBA00023004"/>
    </source>
</evidence>
<dbReference type="InterPro" id="IPR009078">
    <property type="entry name" value="Ferritin-like_SF"/>
</dbReference>
<dbReference type="InterPro" id="IPR003251">
    <property type="entry name" value="Rr_diiron-bd_dom"/>
</dbReference>
<evidence type="ECO:0000256" key="2">
    <source>
        <dbReference type="ARBA" id="ARBA00022448"/>
    </source>
</evidence>
<evidence type="ECO:0000256" key="3">
    <source>
        <dbReference type="ARBA" id="ARBA00022723"/>
    </source>
</evidence>
<dbReference type="PROSITE" id="PS50905">
    <property type="entry name" value="FERRITIN_LIKE"/>
    <property type="match status" value="1"/>
</dbReference>
<accession>A0ABT6ZJV1</accession>
<sequence>MAKVDFNESQTKKNLETAFVGESQAHTKYEYYAKQAVKDGYVQIGDIFEETSGNEAIHAKVWFKYLHGGHVPDTLTNLKDAAAGENYEWTEMYSEFAKVAREEGFTEIAAKFDLVGGVEKAHEERYNMLIERIENGEVFEREGVKVWQCLKCGYLHVGPSAPQVCPICGHPQAYFQQQETNY</sequence>
<gene>
    <name evidence="8" type="ORF">QJ043_03160</name>
</gene>
<dbReference type="InterPro" id="IPR012347">
    <property type="entry name" value="Ferritin-like"/>
</dbReference>
<dbReference type="SUPFAM" id="SSF47240">
    <property type="entry name" value="Ferritin-like"/>
    <property type="match status" value="1"/>
</dbReference>
<feature type="domain" description="Rubredoxin-like" evidence="6">
    <location>
        <begin position="144"/>
        <end position="178"/>
    </location>
</feature>
<dbReference type="Gene3D" id="1.20.1260.10">
    <property type="match status" value="1"/>
</dbReference>
<keyword evidence="3" id="KW-0479">Metal-binding</keyword>
<dbReference type="SUPFAM" id="SSF57802">
    <property type="entry name" value="Rubredoxin-like"/>
    <property type="match status" value="1"/>
</dbReference>
<reference evidence="8" key="1">
    <citation type="submission" date="2023-05" db="EMBL/GenBank/DDBJ databases">
        <title>[olsenella] sp. nov., isolated from a pig farm feces dump.</title>
        <authorList>
            <person name="Chang Y.-H."/>
        </authorList>
    </citation>
    <scope>NUCLEOTIDE SEQUENCE</scope>
    <source>
        <strain evidence="8">YH-ols2217</strain>
    </source>
</reference>
<evidence type="ECO:0000259" key="6">
    <source>
        <dbReference type="PROSITE" id="PS50903"/>
    </source>
</evidence>
<dbReference type="RefSeq" id="WP_283713818.1">
    <property type="nucleotide sequence ID" value="NZ_JASJEW010000007.1"/>
</dbReference>
<dbReference type="Proteomes" id="UP001431693">
    <property type="component" value="Unassembled WGS sequence"/>
</dbReference>
<keyword evidence="9" id="KW-1185">Reference proteome</keyword>
<dbReference type="EMBL" id="JASJEX010000002">
    <property type="protein sequence ID" value="MDJ1129084.1"/>
    <property type="molecule type" value="Genomic_DNA"/>
</dbReference>
<dbReference type="NCBIfam" id="NF045767">
    <property type="entry name" value="RuberyRbr"/>
    <property type="match status" value="1"/>
</dbReference>
<evidence type="ECO:0000256" key="4">
    <source>
        <dbReference type="ARBA" id="ARBA00022982"/>
    </source>
</evidence>
<evidence type="ECO:0000313" key="9">
    <source>
        <dbReference type="Proteomes" id="UP001431693"/>
    </source>
</evidence>
<dbReference type="InterPro" id="IPR048574">
    <property type="entry name" value="RUBY_RBDX"/>
</dbReference>
<dbReference type="Pfam" id="PF02915">
    <property type="entry name" value="Rubrerythrin"/>
    <property type="match status" value="1"/>
</dbReference>
<protein>
    <submittedName>
        <fullName evidence="8">Rubrerythrin family protein</fullName>
    </submittedName>
</protein>
<dbReference type="PROSITE" id="PS50903">
    <property type="entry name" value="RUBREDOXIN_LIKE"/>
    <property type="match status" value="1"/>
</dbReference>
<dbReference type="CDD" id="cd01041">
    <property type="entry name" value="Rubrerythrin"/>
    <property type="match status" value="1"/>
</dbReference>
<dbReference type="Gene3D" id="2.20.28.10">
    <property type="match status" value="1"/>
</dbReference>
<evidence type="ECO:0000259" key="7">
    <source>
        <dbReference type="PROSITE" id="PS50905"/>
    </source>
</evidence>
<name>A0ABT6ZJV1_9ACTN</name>
<keyword evidence="2" id="KW-0813">Transport</keyword>
<dbReference type="InterPro" id="IPR052364">
    <property type="entry name" value="Rubrerythrin"/>
</dbReference>
<comment type="cofactor">
    <cofactor evidence="1">
        <name>Fe(3+)</name>
        <dbReference type="ChEBI" id="CHEBI:29034"/>
    </cofactor>
</comment>
<feature type="domain" description="Ferritin-like diiron" evidence="7">
    <location>
        <begin position="5"/>
        <end position="137"/>
    </location>
</feature>
<dbReference type="PANTHER" id="PTHR43865:SF1">
    <property type="entry name" value="RUBRERYTHRIN-RELATED"/>
    <property type="match status" value="1"/>
</dbReference>
<comment type="caution">
    <text evidence="8">The sequence shown here is derived from an EMBL/GenBank/DDBJ whole genome shotgun (WGS) entry which is preliminary data.</text>
</comment>
<evidence type="ECO:0000313" key="8">
    <source>
        <dbReference type="EMBL" id="MDJ1129084.1"/>
    </source>
</evidence>
<organism evidence="8 9">
    <name type="scientific">Kribbibacterium absianum</name>
    <dbReference type="NCBI Taxonomy" id="3044210"/>
    <lineage>
        <taxon>Bacteria</taxon>
        <taxon>Bacillati</taxon>
        <taxon>Actinomycetota</taxon>
        <taxon>Coriobacteriia</taxon>
        <taxon>Coriobacteriales</taxon>
        <taxon>Kribbibacteriaceae</taxon>
        <taxon>Kribbibacterium</taxon>
    </lineage>
</organism>